<proteinExistence type="predicted"/>
<dbReference type="RefSeq" id="WP_116496108.1">
    <property type="nucleotide sequence ID" value="NZ_QENZ01000003.1"/>
</dbReference>
<keyword evidence="1" id="KW-0732">Signal</keyword>
<evidence type="ECO:0000313" key="2">
    <source>
        <dbReference type="EMBL" id="PVX52580.1"/>
    </source>
</evidence>
<gene>
    <name evidence="2" type="ORF">C7377_0908</name>
</gene>
<comment type="caution">
    <text evidence="2">The sequence shown here is derived from an EMBL/GenBank/DDBJ whole genome shotgun (WGS) entry which is preliminary data.</text>
</comment>
<feature type="signal peptide" evidence="1">
    <location>
        <begin position="1"/>
        <end position="20"/>
    </location>
</feature>
<evidence type="ECO:0000313" key="3">
    <source>
        <dbReference type="Proteomes" id="UP000251835"/>
    </source>
</evidence>
<protein>
    <recommendedName>
        <fullName evidence="4">Lipoprotein</fullName>
    </recommendedName>
</protein>
<sequence>MKNYSIFILPVFLASLLAFSCSDENPASVVLVFEEARSPSDYISPSGNFRKTNPTMGLISYIKDDTLRFYSPKTNFDTLSLAVPKEGLEIQIKEKIAPFNYLLQQGDTILVTIDEFGNSFLKSKVSQENTTFYNLPYEISTGQKYLGMSLLVGLVSFGH</sequence>
<evidence type="ECO:0000256" key="1">
    <source>
        <dbReference type="SAM" id="SignalP"/>
    </source>
</evidence>
<feature type="chain" id="PRO_5029805885" description="Lipoprotein" evidence="1">
    <location>
        <begin position="21"/>
        <end position="159"/>
    </location>
</feature>
<reference evidence="2 3" key="1">
    <citation type="submission" date="2018-05" db="EMBL/GenBank/DDBJ databases">
        <title>Genomic Encyclopedia of Type Strains, Phase IV (KMG-IV): sequencing the most valuable type-strain genomes for metagenomic binning, comparative biology and taxonomic classification.</title>
        <authorList>
            <person name="Goeker M."/>
        </authorList>
    </citation>
    <scope>NUCLEOTIDE SEQUENCE [LARGE SCALE GENOMIC DNA]</scope>
    <source>
        <strain evidence="2 3">DSM 28579</strain>
    </source>
</reference>
<accession>A0A7L4US42</accession>
<dbReference type="EMBL" id="QENZ01000003">
    <property type="protein sequence ID" value="PVX52580.1"/>
    <property type="molecule type" value="Genomic_DNA"/>
</dbReference>
<dbReference type="PROSITE" id="PS51257">
    <property type="entry name" value="PROKAR_LIPOPROTEIN"/>
    <property type="match status" value="1"/>
</dbReference>
<dbReference type="AlphaFoldDB" id="A0A7L4US42"/>
<evidence type="ECO:0008006" key="4">
    <source>
        <dbReference type="Google" id="ProtNLM"/>
    </source>
</evidence>
<keyword evidence="3" id="KW-1185">Reference proteome</keyword>
<organism evidence="2 3">
    <name type="scientific">Balneicella halophila</name>
    <dbReference type="NCBI Taxonomy" id="1537566"/>
    <lineage>
        <taxon>Bacteria</taxon>
        <taxon>Pseudomonadati</taxon>
        <taxon>Bacteroidota</taxon>
        <taxon>Bacteroidia</taxon>
        <taxon>Bacteroidales</taxon>
        <taxon>Balneicellaceae</taxon>
        <taxon>Balneicella</taxon>
    </lineage>
</organism>
<name>A0A7L4US42_BALHA</name>
<dbReference type="Proteomes" id="UP000251835">
    <property type="component" value="Unassembled WGS sequence"/>
</dbReference>